<dbReference type="Pfam" id="PF03945">
    <property type="entry name" value="Endotoxin_N"/>
    <property type="match status" value="1"/>
</dbReference>
<dbReference type="AlphaFoldDB" id="A0A250XF79"/>
<dbReference type="InterPro" id="IPR038979">
    <property type="entry name" value="Pest_crys"/>
</dbReference>
<name>A0A250XF79_9CHLO</name>
<protein>
    <recommendedName>
        <fullName evidence="3">Pesticidal crystal protein domain-containing protein</fullName>
    </recommendedName>
</protein>
<evidence type="ECO:0000259" key="3">
    <source>
        <dbReference type="Pfam" id="PF03945"/>
    </source>
</evidence>
<dbReference type="PANTHER" id="PTHR37003:SF2">
    <property type="entry name" value="PESTICIDAL CRYSTAL PROTEIN N-TERMINAL DOMAIN-CONTAINING PROTEIN"/>
    <property type="match status" value="1"/>
</dbReference>
<gene>
    <name evidence="4" type="ORF">CEUSTIGMA_g9131.t1</name>
</gene>
<feature type="signal peptide" evidence="2">
    <location>
        <begin position="1"/>
        <end position="27"/>
    </location>
</feature>
<dbReference type="GO" id="GO:0090729">
    <property type="term" value="F:toxin activity"/>
    <property type="evidence" value="ECO:0007669"/>
    <property type="project" value="InterPro"/>
</dbReference>
<evidence type="ECO:0000313" key="5">
    <source>
        <dbReference type="Proteomes" id="UP000232323"/>
    </source>
</evidence>
<dbReference type="Gene3D" id="1.20.190.10">
    <property type="entry name" value="Pesticidal crystal protein, N-terminal domain"/>
    <property type="match status" value="1"/>
</dbReference>
<sequence length="736" mass="81875">MMGMSSKTSTFVLLPLLILFLSVHNEAAKVSAHAKVCDSPFWPAGVVQNKQTTRSNHGGRRSLRQQQHVTDVPISRSSLSGGNVSGGNESSSRMTALGGEGRRKFLADEGRDLLWQIAHAEIVSGKEGEGEKLWKLMEEHAKFKEEAAASKETPQSFPSKWKKGITGKISSDPSKLKPAWCKNIATCNLQPSVDQIMTSVKSAVVFGLAFIPEVGPVLSAVVDFLWPEFEDEKKSTWDEIKDQVKREIKISIDRLLFALAKNHMDEIKDKYNGDAGYVHYAKNSTFAPEAWLNMYNFINDNMCKILVVGDDHELGLLPIFVQAANMQLLLLREGIHNAALYPDVWKWDRTTDLTDGRTLMQVYEDALLHLIIVYGSYVDALYQHQLKDYTLPVTDPNKQVDDPNQCLAAQEAWTNRNNYIRYMTLNIMDYRTTWLYMHPTIFPYPGVHVTLERTIYSDPIGSRHYHEQQYGDINIDFCFDYQPFVYPTPPKENNRLSYLRGTGTDFVRSLKLGYPDGQRKELHGYGEDGAEAFVLDAGALQYNPVYRIDYGVSYLVAGSGIRGDPVTTRNHIQYLTFALANGSAIYLSSVQNGGGVPAEFQKLQEVVVGSYNPPGDDNGYALDHVDRGNIKFDGHVMSDATFMGGTPCIDGVSVAVFSFRLEDSYPSPPAPPMPPMPPPPPYNGSCTAASYFAGIGEVYCQIMVNNCAPEVAIAPKNPTKVADLHGKPLQCSCICK</sequence>
<dbReference type="EMBL" id="BEGY01000069">
    <property type="protein sequence ID" value="GAX81703.1"/>
    <property type="molecule type" value="Genomic_DNA"/>
</dbReference>
<feature type="domain" description="Pesticidal crystal protein" evidence="3">
    <location>
        <begin position="204"/>
        <end position="437"/>
    </location>
</feature>
<feature type="region of interest" description="Disordered" evidence="1">
    <location>
        <begin position="50"/>
        <end position="97"/>
    </location>
</feature>
<keyword evidence="2" id="KW-0732">Signal</keyword>
<evidence type="ECO:0000313" key="4">
    <source>
        <dbReference type="EMBL" id="GAX81703.1"/>
    </source>
</evidence>
<dbReference type="GO" id="GO:0001907">
    <property type="term" value="P:symbiont-mediated killing of host cell"/>
    <property type="evidence" value="ECO:0007669"/>
    <property type="project" value="InterPro"/>
</dbReference>
<dbReference type="PANTHER" id="PTHR37003">
    <property type="entry name" value="ENDOTOXIN_N DOMAIN-CONTAINING PROTEIN-RELATED"/>
    <property type="match status" value="1"/>
</dbReference>
<dbReference type="InterPro" id="IPR005639">
    <property type="entry name" value="Pest_crys_dom_I"/>
</dbReference>
<accession>A0A250XF79</accession>
<dbReference type="InterPro" id="IPR036716">
    <property type="entry name" value="Pest_crys_N_sf"/>
</dbReference>
<feature type="compositionally biased region" description="Low complexity" evidence="1">
    <location>
        <begin position="75"/>
        <end position="93"/>
    </location>
</feature>
<evidence type="ECO:0000256" key="1">
    <source>
        <dbReference type="SAM" id="MobiDB-lite"/>
    </source>
</evidence>
<dbReference type="OrthoDB" id="6672161at2759"/>
<dbReference type="Proteomes" id="UP000232323">
    <property type="component" value="Unassembled WGS sequence"/>
</dbReference>
<dbReference type="SUPFAM" id="SSF56849">
    <property type="entry name" value="delta-Endotoxin (insectocide), N-terminal domain"/>
    <property type="match status" value="1"/>
</dbReference>
<reference evidence="4 5" key="1">
    <citation type="submission" date="2017-08" db="EMBL/GenBank/DDBJ databases">
        <title>Acidophilic green algal genome provides insights into adaptation to an acidic environment.</title>
        <authorList>
            <person name="Hirooka S."/>
            <person name="Hirose Y."/>
            <person name="Kanesaki Y."/>
            <person name="Higuchi S."/>
            <person name="Fujiwara T."/>
            <person name="Onuma R."/>
            <person name="Era A."/>
            <person name="Ohbayashi R."/>
            <person name="Uzuka A."/>
            <person name="Nozaki H."/>
            <person name="Yoshikawa H."/>
            <person name="Miyagishima S.Y."/>
        </authorList>
    </citation>
    <scope>NUCLEOTIDE SEQUENCE [LARGE SCALE GENOMIC DNA]</scope>
    <source>
        <strain evidence="4 5">NIES-2499</strain>
    </source>
</reference>
<comment type="caution">
    <text evidence="4">The sequence shown here is derived from an EMBL/GenBank/DDBJ whole genome shotgun (WGS) entry which is preliminary data.</text>
</comment>
<organism evidence="4 5">
    <name type="scientific">Chlamydomonas eustigma</name>
    <dbReference type="NCBI Taxonomy" id="1157962"/>
    <lineage>
        <taxon>Eukaryota</taxon>
        <taxon>Viridiplantae</taxon>
        <taxon>Chlorophyta</taxon>
        <taxon>core chlorophytes</taxon>
        <taxon>Chlorophyceae</taxon>
        <taxon>CS clade</taxon>
        <taxon>Chlamydomonadales</taxon>
        <taxon>Chlamydomonadaceae</taxon>
        <taxon>Chlamydomonas</taxon>
    </lineage>
</organism>
<evidence type="ECO:0000256" key="2">
    <source>
        <dbReference type="SAM" id="SignalP"/>
    </source>
</evidence>
<feature type="chain" id="PRO_5012693476" description="Pesticidal crystal protein domain-containing protein" evidence="2">
    <location>
        <begin position="28"/>
        <end position="736"/>
    </location>
</feature>
<proteinExistence type="predicted"/>
<keyword evidence="5" id="KW-1185">Reference proteome</keyword>